<name>A0A9Q3UW98_9FLAO</name>
<evidence type="ECO:0000313" key="13">
    <source>
        <dbReference type="Proteomes" id="UP001107960"/>
    </source>
</evidence>
<proteinExistence type="inferred from homology"/>
<evidence type="ECO:0000256" key="7">
    <source>
        <dbReference type="SAM" id="Phobius"/>
    </source>
</evidence>
<dbReference type="Proteomes" id="UP000603715">
    <property type="component" value="Unassembled WGS sequence"/>
</dbReference>
<evidence type="ECO:0000256" key="5">
    <source>
        <dbReference type="ARBA" id="ARBA00023136"/>
    </source>
</evidence>
<evidence type="ECO:0000259" key="8">
    <source>
        <dbReference type="Pfam" id="PF12805"/>
    </source>
</evidence>
<evidence type="ECO:0000256" key="3">
    <source>
        <dbReference type="ARBA" id="ARBA00022692"/>
    </source>
</evidence>
<keyword evidence="3 7" id="KW-0812">Transmembrane</keyword>
<comment type="caution">
    <text evidence="11">The sequence shown here is derived from an EMBL/GenBank/DDBJ whole genome shotgun (WGS) entry which is preliminary data.</text>
</comment>
<evidence type="ECO:0000313" key="11">
    <source>
        <dbReference type="EMBL" id="MCC9034175.1"/>
    </source>
</evidence>
<keyword evidence="5 7" id="KW-0472">Membrane</keyword>
<evidence type="ECO:0000259" key="9">
    <source>
        <dbReference type="Pfam" id="PF13515"/>
    </source>
</evidence>
<gene>
    <name evidence="10" type="ORF">IEW27_18235</name>
    <name evidence="11" type="ORF">LNP80_07870</name>
</gene>
<feature type="transmembrane region" description="Helical" evidence="7">
    <location>
        <begin position="116"/>
        <end position="135"/>
    </location>
</feature>
<dbReference type="EMBL" id="JAJJML010000001">
    <property type="protein sequence ID" value="MCC9034175.1"/>
    <property type="molecule type" value="Genomic_DNA"/>
</dbReference>
<feature type="transmembrane region" description="Helical" evidence="7">
    <location>
        <begin position="20"/>
        <end position="39"/>
    </location>
</feature>
<dbReference type="Pfam" id="PF13515">
    <property type="entry name" value="FUSC_2"/>
    <property type="match status" value="1"/>
</dbReference>
<dbReference type="PANTHER" id="PTHR30509:SF9">
    <property type="entry name" value="MULTIDRUG RESISTANCE PROTEIN MDTO"/>
    <property type="match status" value="1"/>
</dbReference>
<evidence type="ECO:0000256" key="2">
    <source>
        <dbReference type="ARBA" id="ARBA00022475"/>
    </source>
</evidence>
<evidence type="ECO:0000313" key="12">
    <source>
        <dbReference type="Proteomes" id="UP000603715"/>
    </source>
</evidence>
<sequence>MNYSSELKKIITSQYVYSSIRITLATVIPCLVLSYFGLLKDYFLFPLGTSFVALTDQPGPFIRRRNSLTFAIFCFVVVALIASLVKGIIPLVLLEVIVFGMFFSLIGVYGQRLAAVGSLALVVLAIFIDGHLTGANILKSLVIFAAGCIWFLLIFLIVTTIQPYKLASQMIGENYLQLAEFLKIKANYYQKNPDFDKLNLQVIAKQIGIKNLQEETRETVFKTRTIVNESTTLSRLLMLMFLNSMDLHEKLMTSESDYKKLQESFEDTEILVKIHDYLNILSDEIANIGIALQSSTRARPIFNLDASFHELNVHYFELRNKEMTPENLENFMILRQIMMRINEITKEINEIYKVFSQNVRLAKSLSTGLDLKKFMPKEEKINFKVLKSNISLTSSHFRHAIRITIALLLGYLVSLLPFVEIGHTYWILITIVAILKPAYSITKQRNFLRFCGTVAGAVIAYGLLYFIHVNAILFAILLLSMILCFSLLKGRYFWAVLFMTIYVFMSFNFLSPGNINVIFKDRIVDTFIAGIIAFLVSYIVLPVWEHTQNLDLMKKSAESNLTYFHSVMSKFLNENFNLEDYKVKRKNAIISLANLSDNFQRMISDPKNQQKKLEVVHQFVATSHLITAYTASLSQYAKSNQEYPEIDSESWSKKIESEMNQISAILNGDKIPEALRMDSRLEPEDSSIEDMLHKRKTELLEKEHFDTRDPNKISHLTELKNIHDILELIYDVAKEQRKVIEKYRDEENSTLPQP</sequence>
<dbReference type="RefSeq" id="WP_191180937.1">
    <property type="nucleotide sequence ID" value="NZ_JACXXP010000034.1"/>
</dbReference>
<feature type="domain" description="Integral membrane protein YccS N-terminal" evidence="8">
    <location>
        <begin position="68"/>
        <end position="344"/>
    </location>
</feature>
<reference evidence="10" key="3">
    <citation type="submission" date="2024-05" db="EMBL/GenBank/DDBJ databases">
        <title>Description of novel Chryseobacterium sp. strain C-2.</title>
        <authorList>
            <person name="Saticioglu I.B."/>
        </authorList>
    </citation>
    <scope>NUCLEOTIDE SEQUENCE</scope>
    <source>
        <strain evidence="10">C-2</strain>
    </source>
</reference>
<comment type="subcellular location">
    <subcellularLocation>
        <location evidence="1">Cell membrane</location>
        <topology evidence="1">Multi-pass membrane protein</topology>
    </subcellularLocation>
</comment>
<dbReference type="InterPro" id="IPR049453">
    <property type="entry name" value="Memb_transporter_dom"/>
</dbReference>
<keyword evidence="12" id="KW-1185">Reference proteome</keyword>
<feature type="transmembrane region" description="Helical" evidence="7">
    <location>
        <begin position="67"/>
        <end position="85"/>
    </location>
</feature>
<dbReference type="PANTHER" id="PTHR30509">
    <property type="entry name" value="P-HYDROXYBENZOIC ACID EFFLUX PUMP SUBUNIT-RELATED"/>
    <property type="match status" value="1"/>
</dbReference>
<reference evidence="11" key="1">
    <citation type="submission" date="2021-11" db="EMBL/GenBank/DDBJ databases">
        <title>Description of novel Chryseobacterium species.</title>
        <authorList>
            <person name="Saticioglu I.B."/>
            <person name="Ay H."/>
            <person name="Altun S."/>
            <person name="Duman M."/>
        </authorList>
    </citation>
    <scope>NUCLEOTIDE SEQUENCE</scope>
    <source>
        <strain evidence="11">C-39</strain>
    </source>
</reference>
<dbReference type="InterPro" id="IPR032692">
    <property type="entry name" value="YccS_N"/>
</dbReference>
<reference evidence="12" key="2">
    <citation type="submission" date="2023-07" db="EMBL/GenBank/DDBJ databases">
        <title>Description of novel Chryseobacterium sp. strain C-2.</title>
        <authorList>
            <person name="Saticioglu I.B."/>
        </authorList>
    </citation>
    <scope>NUCLEOTIDE SEQUENCE [LARGE SCALE GENOMIC DNA]</scope>
    <source>
        <strain evidence="12">C-2</strain>
    </source>
</reference>
<dbReference type="EMBL" id="JACXXP010000034">
    <property type="protein sequence ID" value="MBD3906526.1"/>
    <property type="molecule type" value="Genomic_DNA"/>
</dbReference>
<evidence type="ECO:0000256" key="4">
    <source>
        <dbReference type="ARBA" id="ARBA00022989"/>
    </source>
</evidence>
<feature type="transmembrane region" description="Helical" evidence="7">
    <location>
        <begin position="454"/>
        <end position="480"/>
    </location>
</feature>
<feature type="transmembrane region" description="Helical" evidence="7">
    <location>
        <begin position="523"/>
        <end position="544"/>
    </location>
</feature>
<protein>
    <submittedName>
        <fullName evidence="11">FUSC family protein</fullName>
    </submittedName>
</protein>
<feature type="transmembrane region" description="Helical" evidence="7">
    <location>
        <begin position="91"/>
        <end position="109"/>
    </location>
</feature>
<feature type="domain" description="Integral membrane bound transporter" evidence="9">
    <location>
        <begin position="413"/>
        <end position="536"/>
    </location>
</feature>
<evidence type="ECO:0000256" key="1">
    <source>
        <dbReference type="ARBA" id="ARBA00004651"/>
    </source>
</evidence>
<evidence type="ECO:0000256" key="6">
    <source>
        <dbReference type="ARBA" id="ARBA00043993"/>
    </source>
</evidence>
<feature type="transmembrane region" description="Helical" evidence="7">
    <location>
        <begin position="141"/>
        <end position="161"/>
    </location>
</feature>
<feature type="transmembrane region" description="Helical" evidence="7">
    <location>
        <begin position="492"/>
        <end position="511"/>
    </location>
</feature>
<accession>A0A9Q3UW98</accession>
<keyword evidence="2" id="KW-1003">Cell membrane</keyword>
<dbReference type="AlphaFoldDB" id="A0A9Q3UW98"/>
<dbReference type="Proteomes" id="UP001107960">
    <property type="component" value="Unassembled WGS sequence"/>
</dbReference>
<dbReference type="Pfam" id="PF12805">
    <property type="entry name" value="FUSC-like"/>
    <property type="match status" value="1"/>
</dbReference>
<comment type="similarity">
    <text evidence="6">Belongs to the YccS/YhfK family.</text>
</comment>
<keyword evidence="4 7" id="KW-1133">Transmembrane helix</keyword>
<organism evidence="11 13">
    <name type="scientific">Chryseobacterium muglaense</name>
    <dbReference type="NCBI Taxonomy" id="2893752"/>
    <lineage>
        <taxon>Bacteria</taxon>
        <taxon>Pseudomonadati</taxon>
        <taxon>Bacteroidota</taxon>
        <taxon>Flavobacteriia</taxon>
        <taxon>Flavobacteriales</taxon>
        <taxon>Weeksellaceae</taxon>
        <taxon>Chryseobacterium group</taxon>
        <taxon>Chryseobacterium</taxon>
    </lineage>
</organism>
<evidence type="ECO:0000313" key="10">
    <source>
        <dbReference type="EMBL" id="MBD3906526.1"/>
    </source>
</evidence>
<dbReference type="GO" id="GO:0005886">
    <property type="term" value="C:plasma membrane"/>
    <property type="evidence" value="ECO:0007669"/>
    <property type="project" value="UniProtKB-SubCell"/>
</dbReference>